<name>C5LG72_PERM5</name>
<sequence length="223" mass="25562">MLDSCGEQAGCFTTLLDFLQGRGRCRRRHQEYSLVSDIFWTSPKRSLVGRDHPLNGKQLSRKLQYVVKARPNAEDYDDDIQSVSTDASMKYSCRSRSQSFTHSPTVSDEVSSKVVTFREAVDLIEYDSADKMEGLAKQSQKVVPLREYARNTRPVKRSVRRQYQARTTRRSSSLKGNRRSRLDMTTVMNSMLRPANSLELTALRRDRARVLTAIEEKVYGVVN</sequence>
<dbReference type="EMBL" id="GG681723">
    <property type="protein sequence ID" value="EER04327.1"/>
    <property type="molecule type" value="Genomic_DNA"/>
</dbReference>
<dbReference type="Proteomes" id="UP000007800">
    <property type="component" value="Unassembled WGS sequence"/>
</dbReference>
<proteinExistence type="predicted"/>
<keyword evidence="2" id="KW-1185">Reference proteome</keyword>
<protein>
    <submittedName>
        <fullName evidence="1">Uncharacterized protein</fullName>
    </submittedName>
</protein>
<gene>
    <name evidence="1" type="ORF">Pmar_PMAR021834</name>
</gene>
<reference evidence="1 2" key="1">
    <citation type="submission" date="2008-07" db="EMBL/GenBank/DDBJ databases">
        <authorList>
            <person name="El-Sayed N."/>
            <person name="Caler E."/>
            <person name="Inman J."/>
            <person name="Amedeo P."/>
            <person name="Hass B."/>
            <person name="Wortman J."/>
        </authorList>
    </citation>
    <scope>NUCLEOTIDE SEQUENCE [LARGE SCALE GENOMIC DNA]</scope>
    <source>
        <strain evidence="2">ATCC 50983 / TXsc</strain>
    </source>
</reference>
<accession>C5LG72</accession>
<evidence type="ECO:0000313" key="1">
    <source>
        <dbReference type="EMBL" id="EER04327.1"/>
    </source>
</evidence>
<dbReference type="AlphaFoldDB" id="C5LG72"/>
<evidence type="ECO:0000313" key="2">
    <source>
        <dbReference type="Proteomes" id="UP000007800"/>
    </source>
</evidence>
<dbReference type="InParanoid" id="C5LG72"/>
<dbReference type="GeneID" id="9036892"/>
<organism evidence="2">
    <name type="scientific">Perkinsus marinus (strain ATCC 50983 / TXsc)</name>
    <dbReference type="NCBI Taxonomy" id="423536"/>
    <lineage>
        <taxon>Eukaryota</taxon>
        <taxon>Sar</taxon>
        <taxon>Alveolata</taxon>
        <taxon>Perkinsozoa</taxon>
        <taxon>Perkinsea</taxon>
        <taxon>Perkinsida</taxon>
        <taxon>Perkinsidae</taxon>
        <taxon>Perkinsus</taxon>
    </lineage>
</organism>
<dbReference type="RefSeq" id="XP_002772511.1">
    <property type="nucleotide sequence ID" value="XM_002772465.1"/>
</dbReference>